<evidence type="ECO:0000313" key="10">
    <source>
        <dbReference type="Proteomes" id="UP001060018"/>
    </source>
</evidence>
<reference evidence="7 9" key="1">
    <citation type="submission" date="2019-07" db="EMBL/GenBank/DDBJ databases">
        <title>Complete Genome Sequence of drought tolerant Plant Growth-Promoting Rhizobacterium Glutamicibacter halophytocola DR408.</title>
        <authorList>
            <person name="Nishu S.D."/>
            <person name="Lee T.K."/>
        </authorList>
    </citation>
    <scope>NUCLEOTIDE SEQUENCE [LARGE SCALE GENOMIC DNA]</scope>
    <source>
        <strain evidence="7 9">DR408</strain>
    </source>
</reference>
<dbReference type="OrthoDB" id="9801520at2"/>
<organism evidence="8 10">
    <name type="scientific">Glutamicibacter halophytocola</name>
    <dbReference type="NCBI Taxonomy" id="1933880"/>
    <lineage>
        <taxon>Bacteria</taxon>
        <taxon>Bacillati</taxon>
        <taxon>Actinomycetota</taxon>
        <taxon>Actinomycetes</taxon>
        <taxon>Micrococcales</taxon>
        <taxon>Micrococcaceae</taxon>
        <taxon>Glutamicibacter</taxon>
    </lineage>
</organism>
<dbReference type="GO" id="GO:0016787">
    <property type="term" value="F:hydrolase activity"/>
    <property type="evidence" value="ECO:0007669"/>
    <property type="project" value="UniProtKB-KW"/>
</dbReference>
<comment type="similarity">
    <text evidence="6">Belongs to the vsr family.</text>
</comment>
<dbReference type="SUPFAM" id="SSF52980">
    <property type="entry name" value="Restriction endonuclease-like"/>
    <property type="match status" value="1"/>
</dbReference>
<dbReference type="GO" id="GO:0004519">
    <property type="term" value="F:endonuclease activity"/>
    <property type="evidence" value="ECO:0007669"/>
    <property type="project" value="UniProtKB-KW"/>
</dbReference>
<keyword evidence="4 6" id="KW-0378">Hydrolase</keyword>
<dbReference type="AlphaFoldDB" id="A0A5B8I1N2"/>
<gene>
    <name evidence="7" type="primary">vsr</name>
    <name evidence="7" type="ORF">FQA45_09715</name>
    <name evidence="8" type="ORF">NUH22_15575</name>
</gene>
<evidence type="ECO:0000313" key="9">
    <source>
        <dbReference type="Proteomes" id="UP000320717"/>
    </source>
</evidence>
<dbReference type="Pfam" id="PF03852">
    <property type="entry name" value="Vsr"/>
    <property type="match status" value="2"/>
</dbReference>
<dbReference type="EC" id="3.1.-.-" evidence="6"/>
<evidence type="ECO:0000256" key="6">
    <source>
        <dbReference type="PIRNR" id="PIRNR018267"/>
    </source>
</evidence>
<dbReference type="GO" id="GO:0006298">
    <property type="term" value="P:mismatch repair"/>
    <property type="evidence" value="ECO:0007669"/>
    <property type="project" value="UniProtKB-UniRule"/>
</dbReference>
<keyword evidence="3 6" id="KW-0227">DNA damage</keyword>
<keyword evidence="2 6" id="KW-0255">Endonuclease</keyword>
<accession>A0A5B8I1N2</accession>
<keyword evidence="5 6" id="KW-0234">DNA repair</keyword>
<comment type="function">
    <text evidence="6">May nick specific sequences that contain T:G mispairs resulting from m5C-deamination.</text>
</comment>
<reference evidence="8" key="2">
    <citation type="journal article" date="2022" name="Pest Manag. Sci.">
        <title>Glutamicibacter halophytocola-mediated host fitness of potato tuber moth on Solanaceae crops.</title>
        <authorList>
            <person name="Wang W."/>
            <person name="Xiao G."/>
            <person name="Du G."/>
            <person name="Chang L."/>
            <person name="Yang Y."/>
            <person name="Ye J."/>
            <person name="Chen B."/>
        </authorList>
    </citation>
    <scope>NUCLEOTIDE SEQUENCE</scope>
    <source>
        <strain evidence="8">S2</strain>
    </source>
</reference>
<dbReference type="EMBL" id="CP102487">
    <property type="protein sequence ID" value="UUX58696.1"/>
    <property type="molecule type" value="Genomic_DNA"/>
</dbReference>
<evidence type="ECO:0000256" key="1">
    <source>
        <dbReference type="ARBA" id="ARBA00022722"/>
    </source>
</evidence>
<evidence type="ECO:0000256" key="3">
    <source>
        <dbReference type="ARBA" id="ARBA00022763"/>
    </source>
</evidence>
<dbReference type="InterPro" id="IPR004603">
    <property type="entry name" value="DNA_mismatch_endonuc_vsr"/>
</dbReference>
<evidence type="ECO:0000256" key="4">
    <source>
        <dbReference type="ARBA" id="ARBA00022801"/>
    </source>
</evidence>
<dbReference type="RefSeq" id="WP_146276667.1">
    <property type="nucleotide sequence ID" value="NZ_CP042260.1"/>
</dbReference>
<name>A0A5B8I1N2_9MICC</name>
<evidence type="ECO:0000313" key="8">
    <source>
        <dbReference type="EMBL" id="UUX58696.1"/>
    </source>
</evidence>
<dbReference type="NCBIfam" id="TIGR00632">
    <property type="entry name" value="vsr"/>
    <property type="match status" value="1"/>
</dbReference>
<dbReference type="InterPro" id="IPR011335">
    <property type="entry name" value="Restrct_endonuc-II-like"/>
</dbReference>
<dbReference type="Proteomes" id="UP001060018">
    <property type="component" value="Chromosome"/>
</dbReference>
<keyword evidence="1 6" id="KW-0540">Nuclease</keyword>
<evidence type="ECO:0000256" key="5">
    <source>
        <dbReference type="ARBA" id="ARBA00023204"/>
    </source>
</evidence>
<dbReference type="Gene3D" id="3.40.960.10">
    <property type="entry name" value="VSR Endonuclease"/>
    <property type="match status" value="1"/>
</dbReference>
<dbReference type="CDD" id="cd00221">
    <property type="entry name" value="Vsr"/>
    <property type="match status" value="1"/>
</dbReference>
<keyword evidence="9" id="KW-1185">Reference proteome</keyword>
<protein>
    <recommendedName>
        <fullName evidence="6">Very short patch repair endonuclease</fullName>
        <ecNumber evidence="6">3.1.-.-</ecNumber>
    </recommendedName>
</protein>
<sequence>MDTISAQRRSQLMSRIRGKNTTPELVLRRLLHAAGYRYRLHGALPASLEESLRQDYPEIRLRGGKLPGSPDLVFTAKRKAVFVDGCFWHSHDCPVGRRRPSSNTGYWNPKLDENQARDARTRRDLAALGWQTLTIWECELESTEQVLENAVRFLGPPRQAPRR</sequence>
<dbReference type="Proteomes" id="UP000320717">
    <property type="component" value="Chromosome"/>
</dbReference>
<evidence type="ECO:0000256" key="2">
    <source>
        <dbReference type="ARBA" id="ARBA00022759"/>
    </source>
</evidence>
<proteinExistence type="inferred from homology"/>
<evidence type="ECO:0000313" key="7">
    <source>
        <dbReference type="EMBL" id="QDY66579.1"/>
    </source>
</evidence>
<dbReference type="PIRSF" id="PIRSF018267">
    <property type="entry name" value="VSR_endonuc"/>
    <property type="match status" value="1"/>
</dbReference>
<dbReference type="EMBL" id="CP042260">
    <property type="protein sequence ID" value="QDY66579.1"/>
    <property type="molecule type" value="Genomic_DNA"/>
</dbReference>